<dbReference type="PANTHER" id="PTHR33203:SF4">
    <property type="entry name" value="F27J15.22"/>
    <property type="match status" value="1"/>
</dbReference>
<name>A0A9R0IIH5_SPIOL</name>
<feature type="transmembrane region" description="Helical" evidence="9">
    <location>
        <begin position="79"/>
        <end position="112"/>
    </location>
</feature>
<feature type="transmembrane region" description="Helical" evidence="9">
    <location>
        <begin position="50"/>
        <end position="73"/>
    </location>
</feature>
<evidence type="ECO:0000313" key="10">
    <source>
        <dbReference type="Proteomes" id="UP000813463"/>
    </source>
</evidence>
<comment type="similarity">
    <text evidence="3">Belongs to the oleosin family.</text>
</comment>
<gene>
    <name evidence="11" type="primary">LOC110789473</name>
</gene>
<dbReference type="InterPro" id="IPR000136">
    <property type="entry name" value="Oleosin"/>
</dbReference>
<evidence type="ECO:0000256" key="1">
    <source>
        <dbReference type="ARBA" id="ARBA00004141"/>
    </source>
</evidence>
<dbReference type="GO" id="GO:0019915">
    <property type="term" value="P:lipid storage"/>
    <property type="evidence" value="ECO:0000318"/>
    <property type="project" value="GO_Central"/>
</dbReference>
<organism evidence="10 11">
    <name type="scientific">Spinacia oleracea</name>
    <name type="common">Spinach</name>
    <dbReference type="NCBI Taxonomy" id="3562"/>
    <lineage>
        <taxon>Eukaryota</taxon>
        <taxon>Viridiplantae</taxon>
        <taxon>Streptophyta</taxon>
        <taxon>Embryophyta</taxon>
        <taxon>Tracheophyta</taxon>
        <taxon>Spermatophyta</taxon>
        <taxon>Magnoliopsida</taxon>
        <taxon>eudicotyledons</taxon>
        <taxon>Gunneridae</taxon>
        <taxon>Pentapetalae</taxon>
        <taxon>Caryophyllales</taxon>
        <taxon>Chenopodiaceae</taxon>
        <taxon>Chenopodioideae</taxon>
        <taxon>Anserineae</taxon>
        <taxon>Spinacia</taxon>
    </lineage>
</organism>
<dbReference type="AlphaFoldDB" id="A0A9R0IIH5"/>
<evidence type="ECO:0000256" key="6">
    <source>
        <dbReference type="ARBA" id="ARBA00022989"/>
    </source>
</evidence>
<accession>A0A9R0IIH5</accession>
<dbReference type="RefSeq" id="XP_021849832.1">
    <property type="nucleotide sequence ID" value="XM_021994140.2"/>
</dbReference>
<dbReference type="GeneID" id="110789473"/>
<feature type="region of interest" description="Disordered" evidence="8">
    <location>
        <begin position="1"/>
        <end position="20"/>
    </location>
</feature>
<dbReference type="GO" id="GO:0012511">
    <property type="term" value="C:monolayer-surrounded lipid storage body"/>
    <property type="evidence" value="ECO:0007669"/>
    <property type="project" value="InterPro"/>
</dbReference>
<dbReference type="GO" id="GO:0048608">
    <property type="term" value="P:reproductive structure development"/>
    <property type="evidence" value="ECO:0007669"/>
    <property type="project" value="UniProtKB-ARBA"/>
</dbReference>
<comment type="subcellular location">
    <subcellularLocation>
        <location evidence="2">Lipid droplet</location>
    </subcellularLocation>
    <subcellularLocation>
        <location evidence="1">Membrane</location>
        <topology evidence="1">Multi-pass membrane protein</topology>
    </subcellularLocation>
</comment>
<keyword evidence="5 9" id="KW-0812">Transmembrane</keyword>
<reference evidence="11" key="2">
    <citation type="submission" date="2025-08" db="UniProtKB">
        <authorList>
            <consortium name="RefSeq"/>
        </authorList>
    </citation>
    <scope>IDENTIFICATION</scope>
    <source>
        <tissue evidence="11">Leaf</tissue>
    </source>
</reference>
<keyword evidence="10" id="KW-1185">Reference proteome</keyword>
<dbReference type="Proteomes" id="UP000813463">
    <property type="component" value="Chromosome 5"/>
</dbReference>
<dbReference type="Pfam" id="PF01277">
    <property type="entry name" value="Oleosin"/>
    <property type="match status" value="1"/>
</dbReference>
<feature type="compositionally biased region" description="Low complexity" evidence="8">
    <location>
        <begin position="11"/>
        <end position="20"/>
    </location>
</feature>
<dbReference type="GO" id="GO:0009791">
    <property type="term" value="P:post-embryonic development"/>
    <property type="evidence" value="ECO:0007669"/>
    <property type="project" value="UniProtKB-ARBA"/>
</dbReference>
<sequence>MASPAARPHRTTQLTTTTPPPHTTFLHRFQETSPSTQLIGFLTLAITSGILLLLAGFTVTAFILGFIVFAPIIVLSSPFWLPVFVLVVVPLLGFFCFCGFGIATVAALSWVYRYSRGLHPPGSDRFDYARNRIASTAREVKDYAREYGGYLHSKVKDVAPGA</sequence>
<dbReference type="KEGG" id="soe:110789473"/>
<keyword evidence="6 9" id="KW-1133">Transmembrane helix</keyword>
<reference evidence="10" key="1">
    <citation type="journal article" date="2021" name="Nat. Commun.">
        <title>Genomic analyses provide insights into spinach domestication and the genetic basis of agronomic traits.</title>
        <authorList>
            <person name="Cai X."/>
            <person name="Sun X."/>
            <person name="Xu C."/>
            <person name="Sun H."/>
            <person name="Wang X."/>
            <person name="Ge C."/>
            <person name="Zhang Z."/>
            <person name="Wang Q."/>
            <person name="Fei Z."/>
            <person name="Jiao C."/>
            <person name="Wang Q."/>
        </authorList>
    </citation>
    <scope>NUCLEOTIDE SEQUENCE [LARGE SCALE GENOMIC DNA]</scope>
    <source>
        <strain evidence="10">cv. Varoflay</strain>
    </source>
</reference>
<evidence type="ECO:0000256" key="7">
    <source>
        <dbReference type="ARBA" id="ARBA00023136"/>
    </source>
</evidence>
<dbReference type="GO" id="GO:0016020">
    <property type="term" value="C:membrane"/>
    <property type="evidence" value="ECO:0007669"/>
    <property type="project" value="UniProtKB-SubCell"/>
</dbReference>
<evidence type="ECO:0000256" key="4">
    <source>
        <dbReference type="ARBA" id="ARBA00022677"/>
    </source>
</evidence>
<evidence type="ECO:0000256" key="2">
    <source>
        <dbReference type="ARBA" id="ARBA00004502"/>
    </source>
</evidence>
<protein>
    <submittedName>
        <fullName evidence="11">Oleosin G</fullName>
    </submittedName>
</protein>
<dbReference type="OrthoDB" id="2016943at2759"/>
<evidence type="ECO:0000256" key="3">
    <source>
        <dbReference type="ARBA" id="ARBA00010858"/>
    </source>
</evidence>
<evidence type="ECO:0000256" key="8">
    <source>
        <dbReference type="SAM" id="MobiDB-lite"/>
    </source>
</evidence>
<evidence type="ECO:0000256" key="5">
    <source>
        <dbReference type="ARBA" id="ARBA00022692"/>
    </source>
</evidence>
<evidence type="ECO:0000313" key="11">
    <source>
        <dbReference type="RefSeq" id="XP_021849832.1"/>
    </source>
</evidence>
<proteinExistence type="inferred from homology"/>
<keyword evidence="7 9" id="KW-0472">Membrane</keyword>
<dbReference type="PANTHER" id="PTHR33203">
    <property type="entry name" value="OLEOSIN"/>
    <property type="match status" value="1"/>
</dbReference>
<keyword evidence="4" id="KW-0551">Lipid droplet</keyword>
<evidence type="ECO:0000256" key="9">
    <source>
        <dbReference type="SAM" id="Phobius"/>
    </source>
</evidence>